<accession>A0ABP8TCJ9</accession>
<dbReference type="EMBL" id="BAABHJ010000001">
    <property type="protein sequence ID" value="GAA4600924.1"/>
    <property type="molecule type" value="Genomic_DNA"/>
</dbReference>
<protein>
    <submittedName>
        <fullName evidence="2">Uncharacterized protein</fullName>
    </submittedName>
</protein>
<comment type="caution">
    <text evidence="2">The sequence shown here is derived from an EMBL/GenBank/DDBJ whole genome shotgun (WGS) entry which is preliminary data.</text>
</comment>
<evidence type="ECO:0000256" key="1">
    <source>
        <dbReference type="SAM" id="MobiDB-lite"/>
    </source>
</evidence>
<evidence type="ECO:0000313" key="3">
    <source>
        <dbReference type="Proteomes" id="UP001500212"/>
    </source>
</evidence>
<evidence type="ECO:0000313" key="2">
    <source>
        <dbReference type="EMBL" id="GAA4600924.1"/>
    </source>
</evidence>
<feature type="region of interest" description="Disordered" evidence="1">
    <location>
        <begin position="179"/>
        <end position="216"/>
    </location>
</feature>
<keyword evidence="3" id="KW-1185">Reference proteome</keyword>
<proteinExistence type="predicted"/>
<sequence>MTESSDAPDYLASTGKATATPGRLRQLDSSAPAATTPKAIADLERTAREANDAVLRRASGAAADFVAILWFYLADEEAHGIDPDQVDLDAFIDELLAAAQTPEHVPTFSAVAHTVQRQYMRTDPTARRRWPRTGTSIGSAQIIDARARQLATLISQQDTPEVDPLNRAGPALELLARTARSMPCSRCPKTPLNGASGPRLKEQASRSPYPPSSPTG</sequence>
<dbReference type="Proteomes" id="UP001500212">
    <property type="component" value="Unassembled WGS sequence"/>
</dbReference>
<feature type="region of interest" description="Disordered" evidence="1">
    <location>
        <begin position="1"/>
        <end position="36"/>
    </location>
</feature>
<name>A0ABP8TCJ9_9ACTN</name>
<gene>
    <name evidence="2" type="ORF">GCM10023195_01690</name>
</gene>
<reference evidence="3" key="1">
    <citation type="journal article" date="2019" name="Int. J. Syst. Evol. Microbiol.">
        <title>The Global Catalogue of Microorganisms (GCM) 10K type strain sequencing project: providing services to taxonomists for standard genome sequencing and annotation.</title>
        <authorList>
            <consortium name="The Broad Institute Genomics Platform"/>
            <consortium name="The Broad Institute Genome Sequencing Center for Infectious Disease"/>
            <person name="Wu L."/>
            <person name="Ma J."/>
        </authorList>
    </citation>
    <scope>NUCLEOTIDE SEQUENCE [LARGE SCALE GENOMIC DNA]</scope>
    <source>
        <strain evidence="3">JCM 17938</strain>
    </source>
</reference>
<organism evidence="2 3">
    <name type="scientific">Actinoallomurus liliacearum</name>
    <dbReference type="NCBI Taxonomy" id="1080073"/>
    <lineage>
        <taxon>Bacteria</taxon>
        <taxon>Bacillati</taxon>
        <taxon>Actinomycetota</taxon>
        <taxon>Actinomycetes</taxon>
        <taxon>Streptosporangiales</taxon>
        <taxon>Thermomonosporaceae</taxon>
        <taxon>Actinoallomurus</taxon>
    </lineage>
</organism>
<dbReference type="RefSeq" id="WP_345346502.1">
    <property type="nucleotide sequence ID" value="NZ_BAABHJ010000001.1"/>
</dbReference>